<dbReference type="Proteomes" id="UP001209107">
    <property type="component" value="Unassembled WGS sequence"/>
</dbReference>
<dbReference type="EMBL" id="JAPCHZ010000006">
    <property type="protein sequence ID" value="MCW4453044.1"/>
    <property type="molecule type" value="Genomic_DNA"/>
</dbReference>
<evidence type="ECO:0000313" key="3">
    <source>
        <dbReference type="Proteomes" id="UP001209107"/>
    </source>
</evidence>
<sequence length="658" mass="70951">MKRNLFTVALLALSLQSTAQVMVHVDNSGIFYVGENALVYNGGGLQTKGSGILDVKGNVMIEGAATDVLKTLDNAGTGNKTDGGNIILRLNDPANYAASTYGQLYINGIAQGNISAIVDKEYRTAKHGTYQQIALPFYNKTINTLSGTGIGTLGKTFSNVRYSKNEVLTWNNLTAVSDNLNISSLTPKSTTYYMLGSNGFDSGNPPASMPANAPTPAGTVYTLKGIPFTNGVTEKLTNAANGVNFGATGNALNSYNERYNSYLQDDWDYPVAPTNPWSVATFGRNIYQFGNPYLTNLDLGFIGITENGAVTDNNNISSIQGIRYDPGTVVSLPSGTFSTGAKYVNFTSGAPVPVGDVGLIIKPMQTFVVKLRNNNAEVGSDKTLSFDNLRRFKSTPRNNTTGYSVNAGKGADANGTLKQLGVIALSEEGTELARTYYAVYPSAITGHTAEQTAQSVLGNQNIIGTFEEDAVNGGYDMNYINAYWLYINEANENDFLGKAVPLALYNSGIKSLKFEIRENTELIENGVHQLSTGTGFYYKSPDGQAMEILQNQVIPVTSDRYSLFYGKPSGVLGTDGTAKPSRTKVVYHQLIDNFVVHFDPNWKTADIQVYDMSGKLILAEKKVLADKDYVLNLAKANSAYIVTAVSEKGEKISSKIVR</sequence>
<gene>
    <name evidence="2" type="ORF">OK344_12605</name>
</gene>
<organism evidence="2 3">
    <name type="scientific">Kaistella yananensis</name>
    <dbReference type="NCBI Taxonomy" id="2989820"/>
    <lineage>
        <taxon>Bacteria</taxon>
        <taxon>Pseudomonadati</taxon>
        <taxon>Bacteroidota</taxon>
        <taxon>Flavobacteriia</taxon>
        <taxon>Flavobacteriales</taxon>
        <taxon>Weeksellaceae</taxon>
        <taxon>Chryseobacterium group</taxon>
        <taxon>Kaistella</taxon>
    </lineage>
</organism>
<protein>
    <submittedName>
        <fullName evidence="2">T9SS C-terminal target domain-containing protein</fullName>
    </submittedName>
</protein>
<evidence type="ECO:0000256" key="1">
    <source>
        <dbReference type="SAM" id="SignalP"/>
    </source>
</evidence>
<comment type="caution">
    <text evidence="2">The sequence shown here is derived from an EMBL/GenBank/DDBJ whole genome shotgun (WGS) entry which is preliminary data.</text>
</comment>
<dbReference type="RefSeq" id="WP_265145111.1">
    <property type="nucleotide sequence ID" value="NZ_JAPCHZ010000006.1"/>
</dbReference>
<reference evidence="2 3" key="1">
    <citation type="submission" date="2022-10" db="EMBL/GenBank/DDBJ databases">
        <title>Kaistella sp. BT-6-1-3.</title>
        <authorList>
            <person name="Ai J."/>
            <person name="Deng Z."/>
        </authorList>
    </citation>
    <scope>NUCLEOTIDE SEQUENCE [LARGE SCALE GENOMIC DNA]</scope>
    <source>
        <strain evidence="2 3">BT6-1-3</strain>
    </source>
</reference>
<feature type="signal peptide" evidence="1">
    <location>
        <begin position="1"/>
        <end position="19"/>
    </location>
</feature>
<name>A0ABT3JQR1_9FLAO</name>
<proteinExistence type="predicted"/>
<accession>A0ABT3JQR1</accession>
<keyword evidence="3" id="KW-1185">Reference proteome</keyword>
<evidence type="ECO:0000313" key="2">
    <source>
        <dbReference type="EMBL" id="MCW4453044.1"/>
    </source>
</evidence>
<keyword evidence="1" id="KW-0732">Signal</keyword>
<feature type="chain" id="PRO_5046075083" evidence="1">
    <location>
        <begin position="20"/>
        <end position="658"/>
    </location>
</feature>